<dbReference type="Proteomes" id="UP001319080">
    <property type="component" value="Unassembled WGS sequence"/>
</dbReference>
<dbReference type="RefSeq" id="WP_254088133.1">
    <property type="nucleotide sequence ID" value="NZ_JAHESE010000214.1"/>
</dbReference>
<proteinExistence type="predicted"/>
<comment type="caution">
    <text evidence="1">The sequence shown here is derived from an EMBL/GenBank/DDBJ whole genome shotgun (WGS) entry which is preliminary data.</text>
</comment>
<dbReference type="Pfam" id="PF02065">
    <property type="entry name" value="Melibiase"/>
    <property type="match status" value="1"/>
</dbReference>
<reference evidence="1 2" key="1">
    <citation type="submission" date="2021-05" db="EMBL/GenBank/DDBJ databases">
        <title>A Polyphasic approach of four new species of the genus Ohtaekwangia: Ohtaekwangia histidinii sp. nov., Ohtaekwangia cretensis sp. nov., Ohtaekwangia indiensis sp. nov., Ohtaekwangia reichenbachii sp. nov. from diverse environment.</title>
        <authorList>
            <person name="Octaviana S."/>
        </authorList>
    </citation>
    <scope>NUCLEOTIDE SEQUENCE [LARGE SCALE GENOMIC DNA]</scope>
    <source>
        <strain evidence="1 2">PWU5</strain>
    </source>
</reference>
<feature type="non-terminal residue" evidence="1">
    <location>
        <position position="1"/>
    </location>
</feature>
<dbReference type="EMBL" id="JAHESE010000214">
    <property type="protein sequence ID" value="MBT1712601.1"/>
    <property type="molecule type" value="Genomic_DNA"/>
</dbReference>
<dbReference type="Gene3D" id="3.20.20.70">
    <property type="entry name" value="Aldolase class I"/>
    <property type="match status" value="1"/>
</dbReference>
<name>A0AAP2GT80_9BACT</name>
<feature type="non-terminal residue" evidence="1">
    <location>
        <position position="86"/>
    </location>
</feature>
<evidence type="ECO:0000313" key="2">
    <source>
        <dbReference type="Proteomes" id="UP001319080"/>
    </source>
</evidence>
<dbReference type="EC" id="3.2.1.22" evidence="1"/>
<dbReference type="InterPro" id="IPR017853">
    <property type="entry name" value="GH"/>
</dbReference>
<protein>
    <submittedName>
        <fullName evidence="1">Alpha-galactosidase</fullName>
        <ecNumber evidence="1">3.2.1.22</ecNumber>
    </submittedName>
</protein>
<keyword evidence="2" id="KW-1185">Reference proteome</keyword>
<accession>A0AAP2GT80</accession>
<keyword evidence="1" id="KW-0378">Hydrolase</keyword>
<dbReference type="AlphaFoldDB" id="A0AAP2GT80"/>
<evidence type="ECO:0000313" key="1">
    <source>
        <dbReference type="EMBL" id="MBT1712601.1"/>
    </source>
</evidence>
<keyword evidence="1" id="KW-0326">Glycosidase</keyword>
<dbReference type="SUPFAM" id="SSF51445">
    <property type="entry name" value="(Trans)glycosidases"/>
    <property type="match status" value="1"/>
</dbReference>
<sequence length="86" mass="10331">LYEKHPEWVIRQPAREEHYFRNQLVLDLSNPAVQQFVFQVVDNLFTENPSLAYIKWDCNAVIFNAYSAHLKNQQSHLYIEYVRGLY</sequence>
<gene>
    <name evidence="1" type="ORF">KK062_30480</name>
</gene>
<organism evidence="1 2">
    <name type="scientific">Dawidia cretensis</name>
    <dbReference type="NCBI Taxonomy" id="2782350"/>
    <lineage>
        <taxon>Bacteria</taxon>
        <taxon>Pseudomonadati</taxon>
        <taxon>Bacteroidota</taxon>
        <taxon>Cytophagia</taxon>
        <taxon>Cytophagales</taxon>
        <taxon>Chryseotaleaceae</taxon>
        <taxon>Dawidia</taxon>
    </lineage>
</organism>
<dbReference type="InterPro" id="IPR013785">
    <property type="entry name" value="Aldolase_TIM"/>
</dbReference>
<dbReference type="GO" id="GO:0004557">
    <property type="term" value="F:alpha-galactosidase activity"/>
    <property type="evidence" value="ECO:0007669"/>
    <property type="project" value="UniProtKB-EC"/>
</dbReference>